<dbReference type="EMBL" id="JAAAID010000498">
    <property type="protein sequence ID" value="KAG0016837.1"/>
    <property type="molecule type" value="Genomic_DNA"/>
</dbReference>
<evidence type="ECO:0000313" key="2">
    <source>
        <dbReference type="Proteomes" id="UP000703661"/>
    </source>
</evidence>
<comment type="caution">
    <text evidence="1">The sequence shown here is derived from an EMBL/GenBank/DDBJ whole genome shotgun (WGS) entry which is preliminary data.</text>
</comment>
<protein>
    <submittedName>
        <fullName evidence="1">Uncharacterized protein</fullName>
    </submittedName>
</protein>
<sequence>MSSVPTNATLGFVCQESFTANSTSTCLRYTKLKSCVKHGNENRLNFYCVGENTISIGGSGPVPLPTTFNMTVYNCTMESCPTAAPVKAKSGKKGKGNDATASASTSHAFKNNDKKLTLSGLLILALIVLM</sequence>
<evidence type="ECO:0000313" key="1">
    <source>
        <dbReference type="EMBL" id="KAG0016837.1"/>
    </source>
</evidence>
<reference evidence="1" key="1">
    <citation type="journal article" date="2020" name="Fungal Divers.">
        <title>Resolving the Mortierellaceae phylogeny through synthesis of multi-gene phylogenetics and phylogenomics.</title>
        <authorList>
            <person name="Vandepol N."/>
            <person name="Liber J."/>
            <person name="Desiro A."/>
            <person name="Na H."/>
            <person name="Kennedy M."/>
            <person name="Barry K."/>
            <person name="Grigoriev I.V."/>
            <person name="Miller A.N."/>
            <person name="O'Donnell K."/>
            <person name="Stajich J.E."/>
            <person name="Bonito G."/>
        </authorList>
    </citation>
    <scope>NUCLEOTIDE SEQUENCE</scope>
    <source>
        <strain evidence="1">NRRL 2769</strain>
    </source>
</reference>
<keyword evidence="2" id="KW-1185">Reference proteome</keyword>
<accession>A0A9P6MXR2</accession>
<dbReference type="Proteomes" id="UP000703661">
    <property type="component" value="Unassembled WGS sequence"/>
</dbReference>
<dbReference type="OrthoDB" id="2434091at2759"/>
<dbReference type="AlphaFoldDB" id="A0A9P6MXR2"/>
<proteinExistence type="predicted"/>
<gene>
    <name evidence="1" type="ORF">BGZ80_008874</name>
</gene>
<organism evidence="1 2">
    <name type="scientific">Entomortierella chlamydospora</name>
    <dbReference type="NCBI Taxonomy" id="101097"/>
    <lineage>
        <taxon>Eukaryota</taxon>
        <taxon>Fungi</taxon>
        <taxon>Fungi incertae sedis</taxon>
        <taxon>Mucoromycota</taxon>
        <taxon>Mortierellomycotina</taxon>
        <taxon>Mortierellomycetes</taxon>
        <taxon>Mortierellales</taxon>
        <taxon>Mortierellaceae</taxon>
        <taxon>Entomortierella</taxon>
    </lineage>
</organism>
<name>A0A9P6MXR2_9FUNG</name>